<dbReference type="Gene3D" id="2.30.40.10">
    <property type="entry name" value="Urease, subunit C, domain 1"/>
    <property type="match status" value="1"/>
</dbReference>
<dbReference type="EMBL" id="JAUJFL010000003">
    <property type="protein sequence ID" value="KAK2608025.1"/>
    <property type="molecule type" value="Genomic_DNA"/>
</dbReference>
<reference evidence="1" key="1">
    <citation type="submission" date="2023-06" db="EMBL/GenBank/DDBJ databases">
        <authorList>
            <person name="Noh H."/>
        </authorList>
    </citation>
    <scope>NUCLEOTIDE SEQUENCE</scope>
    <source>
        <strain evidence="1">DUCC20226</strain>
    </source>
</reference>
<name>A0AAD9SIG7_PHOAM</name>
<dbReference type="GO" id="GO:0016810">
    <property type="term" value="F:hydrolase activity, acting on carbon-nitrogen (but not peptide) bonds"/>
    <property type="evidence" value="ECO:0007669"/>
    <property type="project" value="InterPro"/>
</dbReference>
<dbReference type="InterPro" id="IPR032466">
    <property type="entry name" value="Metal_Hydrolase"/>
</dbReference>
<dbReference type="SUPFAM" id="SSF51556">
    <property type="entry name" value="Metallo-dependent hydrolases"/>
    <property type="match status" value="1"/>
</dbReference>
<accession>A0AAD9SIG7</accession>
<gene>
    <name evidence="1" type="ORF">N8I77_006662</name>
</gene>
<sequence>MSILRGTSDTFVIQDVLIFDGKNFIEKGYVVVTNGKIKELGSGLPVTPTDVPTYSKPGCTVIPGLIDAHVHALGGDVHSIEQSIRFGVTTILDMHNEAEHNVHLRKVRIQSALSVTLALAAEPSTKGKYSDFKCAGLGAMVKGGWPEPVVRKVFEQAGKPEIVGHPSTSAHQ</sequence>
<dbReference type="InterPro" id="IPR051781">
    <property type="entry name" value="Metallo-dep_Hydrolase"/>
</dbReference>
<dbReference type="Proteomes" id="UP001265746">
    <property type="component" value="Unassembled WGS sequence"/>
</dbReference>
<protein>
    <recommendedName>
        <fullName evidence="3">Amidohydrolase-related domain-containing protein</fullName>
    </recommendedName>
</protein>
<dbReference type="PANTHER" id="PTHR43135">
    <property type="entry name" value="ALPHA-D-RIBOSE 1-METHYLPHOSPHONATE 5-TRIPHOSPHATE DIPHOSPHATASE"/>
    <property type="match status" value="1"/>
</dbReference>
<dbReference type="AlphaFoldDB" id="A0AAD9SIG7"/>
<dbReference type="Gene3D" id="3.30.110.90">
    <property type="entry name" value="Amidohydrolase"/>
    <property type="match status" value="1"/>
</dbReference>
<dbReference type="PANTHER" id="PTHR43135:SF3">
    <property type="entry name" value="ALPHA-D-RIBOSE 1-METHYLPHOSPHONATE 5-TRIPHOSPHATE DIPHOSPHATASE"/>
    <property type="match status" value="1"/>
</dbReference>
<organism evidence="1 2">
    <name type="scientific">Phomopsis amygdali</name>
    <name type="common">Fusicoccum amygdali</name>
    <dbReference type="NCBI Taxonomy" id="1214568"/>
    <lineage>
        <taxon>Eukaryota</taxon>
        <taxon>Fungi</taxon>
        <taxon>Dikarya</taxon>
        <taxon>Ascomycota</taxon>
        <taxon>Pezizomycotina</taxon>
        <taxon>Sordariomycetes</taxon>
        <taxon>Sordariomycetidae</taxon>
        <taxon>Diaporthales</taxon>
        <taxon>Diaporthaceae</taxon>
        <taxon>Diaporthe</taxon>
    </lineage>
</organism>
<proteinExistence type="predicted"/>
<dbReference type="InterPro" id="IPR011059">
    <property type="entry name" value="Metal-dep_hydrolase_composite"/>
</dbReference>
<comment type="caution">
    <text evidence="1">The sequence shown here is derived from an EMBL/GenBank/DDBJ whole genome shotgun (WGS) entry which is preliminary data.</text>
</comment>
<dbReference type="SUPFAM" id="SSF51338">
    <property type="entry name" value="Composite domain of metallo-dependent hydrolases"/>
    <property type="match status" value="1"/>
</dbReference>
<evidence type="ECO:0000313" key="2">
    <source>
        <dbReference type="Proteomes" id="UP001265746"/>
    </source>
</evidence>
<evidence type="ECO:0000313" key="1">
    <source>
        <dbReference type="EMBL" id="KAK2608025.1"/>
    </source>
</evidence>
<keyword evidence="2" id="KW-1185">Reference proteome</keyword>
<evidence type="ECO:0008006" key="3">
    <source>
        <dbReference type="Google" id="ProtNLM"/>
    </source>
</evidence>